<keyword evidence="3" id="KW-1185">Reference proteome</keyword>
<dbReference type="Proteomes" id="UP000708208">
    <property type="component" value="Unassembled WGS sequence"/>
</dbReference>
<accession>A0A8J2JYN1</accession>
<sequence length="67" mass="7671">MLIPESYIEQLKAFQFLDTKGKNKGSNKIGNQSSSRGKVRNMQSFPQTSHLALYFKSDTFKKSQNIQ</sequence>
<protein>
    <submittedName>
        <fullName evidence="2">Uncharacterized protein</fullName>
    </submittedName>
</protein>
<dbReference type="AlphaFoldDB" id="A0A8J2JYN1"/>
<organism evidence="2 3">
    <name type="scientific">Allacma fusca</name>
    <dbReference type="NCBI Taxonomy" id="39272"/>
    <lineage>
        <taxon>Eukaryota</taxon>
        <taxon>Metazoa</taxon>
        <taxon>Ecdysozoa</taxon>
        <taxon>Arthropoda</taxon>
        <taxon>Hexapoda</taxon>
        <taxon>Collembola</taxon>
        <taxon>Symphypleona</taxon>
        <taxon>Sminthuridae</taxon>
        <taxon>Allacma</taxon>
    </lineage>
</organism>
<feature type="compositionally biased region" description="Low complexity" evidence="1">
    <location>
        <begin position="24"/>
        <end position="35"/>
    </location>
</feature>
<proteinExistence type="predicted"/>
<name>A0A8J2JYN1_9HEXA</name>
<reference evidence="2" key="1">
    <citation type="submission" date="2021-06" db="EMBL/GenBank/DDBJ databases">
        <authorList>
            <person name="Hodson N. C."/>
            <person name="Mongue J. A."/>
            <person name="Jaron S. K."/>
        </authorList>
    </citation>
    <scope>NUCLEOTIDE SEQUENCE</scope>
</reference>
<evidence type="ECO:0000256" key="1">
    <source>
        <dbReference type="SAM" id="MobiDB-lite"/>
    </source>
</evidence>
<gene>
    <name evidence="2" type="ORF">AFUS01_LOCUS15415</name>
</gene>
<comment type="caution">
    <text evidence="2">The sequence shown here is derived from an EMBL/GenBank/DDBJ whole genome shotgun (WGS) entry which is preliminary data.</text>
</comment>
<feature type="region of interest" description="Disordered" evidence="1">
    <location>
        <begin position="21"/>
        <end position="41"/>
    </location>
</feature>
<evidence type="ECO:0000313" key="3">
    <source>
        <dbReference type="Proteomes" id="UP000708208"/>
    </source>
</evidence>
<dbReference type="EMBL" id="CAJVCH010136400">
    <property type="protein sequence ID" value="CAG7726504.1"/>
    <property type="molecule type" value="Genomic_DNA"/>
</dbReference>
<evidence type="ECO:0000313" key="2">
    <source>
        <dbReference type="EMBL" id="CAG7726504.1"/>
    </source>
</evidence>